<proteinExistence type="predicted"/>
<dbReference type="PANTHER" id="PTHR30185:SF15">
    <property type="entry name" value="CRYPTIC BETA-GLUCOSIDE BGL OPERON ANTITERMINATOR"/>
    <property type="match status" value="1"/>
</dbReference>
<organism evidence="3 4">
    <name type="scientific">Lacticaseibacillus thailandensis DSM 22698 = JCM 13996</name>
    <dbReference type="NCBI Taxonomy" id="1423810"/>
    <lineage>
        <taxon>Bacteria</taxon>
        <taxon>Bacillati</taxon>
        <taxon>Bacillota</taxon>
        <taxon>Bacilli</taxon>
        <taxon>Lactobacillales</taxon>
        <taxon>Lactobacillaceae</taxon>
        <taxon>Lacticaseibacillus</taxon>
    </lineage>
</organism>
<keyword evidence="1" id="KW-0677">Repeat</keyword>
<dbReference type="OrthoDB" id="9813552at2"/>
<dbReference type="PANTHER" id="PTHR30185">
    <property type="entry name" value="CRYPTIC BETA-GLUCOSIDE BGL OPERON ANTITERMINATOR"/>
    <property type="match status" value="1"/>
</dbReference>
<dbReference type="Gene3D" id="2.30.24.10">
    <property type="entry name" value="CAT RNA-binding domain"/>
    <property type="match status" value="1"/>
</dbReference>
<dbReference type="GO" id="GO:0006355">
    <property type="term" value="P:regulation of DNA-templated transcription"/>
    <property type="evidence" value="ECO:0007669"/>
    <property type="project" value="InterPro"/>
</dbReference>
<protein>
    <submittedName>
        <fullName evidence="3">Prd domain protein</fullName>
    </submittedName>
</protein>
<dbReference type="STRING" id="1423810.FD19_GL001020"/>
<dbReference type="PROSITE" id="PS51372">
    <property type="entry name" value="PRD_2"/>
    <property type="match status" value="2"/>
</dbReference>
<comment type="caution">
    <text evidence="3">The sequence shown here is derived from an EMBL/GenBank/DDBJ whole genome shotgun (WGS) entry which is preliminary data.</text>
</comment>
<dbReference type="Gene3D" id="1.10.1790.10">
    <property type="entry name" value="PRD domain"/>
    <property type="match status" value="2"/>
</dbReference>
<dbReference type="PATRIC" id="fig|1423810.4.peg.1045"/>
<gene>
    <name evidence="3" type="ORF">FD19_GL001020</name>
</gene>
<sequence>MKLVVRQIYNNNSALVAVGQDKEAVVQGKGIGFGKRKGDVIDASAATKILYLDDSRVRGQFASLLKNIPIDIVVTVFGAVDRAKSQYHLQLLNYVYITLTDHVFQMYQRLMAGRYQPSVVPDIHERYPVEYQVAQDTLAAINTSLNVQFPQAEVKSLALHFINAQGEENDDEAQADTSVDMVSVVNDTVKAVFKEYHIQRNVANQNYFDRLMIHLQYMVERVKENAQDAEPLGADIYQEYRQKFPHSYGIASEISQQLEQRLHVQLTENERLYFIIHIQRLIHENDVQK</sequence>
<dbReference type="RefSeq" id="WP_054749868.1">
    <property type="nucleotide sequence ID" value="NZ_AYZK01000002.1"/>
</dbReference>
<reference evidence="3 4" key="1">
    <citation type="journal article" date="2015" name="Genome Announc.">
        <title>Expanding the biotechnology potential of lactobacilli through comparative genomics of 213 strains and associated genera.</title>
        <authorList>
            <person name="Sun Z."/>
            <person name="Harris H.M."/>
            <person name="McCann A."/>
            <person name="Guo C."/>
            <person name="Argimon S."/>
            <person name="Zhang W."/>
            <person name="Yang X."/>
            <person name="Jeffery I.B."/>
            <person name="Cooney J.C."/>
            <person name="Kagawa T.F."/>
            <person name="Liu W."/>
            <person name="Song Y."/>
            <person name="Salvetti E."/>
            <person name="Wrobel A."/>
            <person name="Rasinkangas P."/>
            <person name="Parkhill J."/>
            <person name="Rea M.C."/>
            <person name="O'Sullivan O."/>
            <person name="Ritari J."/>
            <person name="Douillard F.P."/>
            <person name="Paul Ross R."/>
            <person name="Yang R."/>
            <person name="Briner A.E."/>
            <person name="Felis G.E."/>
            <person name="de Vos W.M."/>
            <person name="Barrangou R."/>
            <person name="Klaenhammer T.R."/>
            <person name="Caufield P.W."/>
            <person name="Cui Y."/>
            <person name="Zhang H."/>
            <person name="O'Toole P.W."/>
        </authorList>
    </citation>
    <scope>NUCLEOTIDE SEQUENCE [LARGE SCALE GENOMIC DNA]</scope>
    <source>
        <strain evidence="3 4">DSM 22698</strain>
    </source>
</reference>
<evidence type="ECO:0000259" key="2">
    <source>
        <dbReference type="PROSITE" id="PS51372"/>
    </source>
</evidence>
<evidence type="ECO:0000313" key="3">
    <source>
        <dbReference type="EMBL" id="KRM87512.1"/>
    </source>
</evidence>
<dbReference type="InterPro" id="IPR011608">
    <property type="entry name" value="PRD"/>
</dbReference>
<dbReference type="Pfam" id="PF03123">
    <property type="entry name" value="CAT_RBD"/>
    <property type="match status" value="1"/>
</dbReference>
<dbReference type="Pfam" id="PF00874">
    <property type="entry name" value="PRD"/>
    <property type="match status" value="2"/>
</dbReference>
<keyword evidence="4" id="KW-1185">Reference proteome</keyword>
<dbReference type="InterPro" id="IPR004341">
    <property type="entry name" value="CAT_RNA-bd_dom"/>
</dbReference>
<accession>A0A0R2C793</accession>
<dbReference type="SUPFAM" id="SSF63520">
    <property type="entry name" value="PTS-regulatory domain, PRD"/>
    <property type="match status" value="2"/>
</dbReference>
<evidence type="ECO:0000313" key="4">
    <source>
        <dbReference type="Proteomes" id="UP000051789"/>
    </source>
</evidence>
<dbReference type="EMBL" id="AYZK01000002">
    <property type="protein sequence ID" value="KRM87512.1"/>
    <property type="molecule type" value="Genomic_DNA"/>
</dbReference>
<name>A0A0R2C793_9LACO</name>
<dbReference type="InterPro" id="IPR036634">
    <property type="entry name" value="PRD_sf"/>
</dbReference>
<dbReference type="InterPro" id="IPR036650">
    <property type="entry name" value="CAT_RNA-bd_dom_sf"/>
</dbReference>
<dbReference type="AlphaFoldDB" id="A0A0R2C793"/>
<feature type="domain" description="PRD" evidence="2">
    <location>
        <begin position="176"/>
        <end position="288"/>
    </location>
</feature>
<dbReference type="Proteomes" id="UP000051789">
    <property type="component" value="Unassembled WGS sequence"/>
</dbReference>
<dbReference type="GO" id="GO:0003723">
    <property type="term" value="F:RNA binding"/>
    <property type="evidence" value="ECO:0007669"/>
    <property type="project" value="InterPro"/>
</dbReference>
<dbReference type="SMART" id="SM01061">
    <property type="entry name" value="CAT_RBD"/>
    <property type="match status" value="1"/>
</dbReference>
<dbReference type="InterPro" id="IPR050661">
    <property type="entry name" value="BglG_antiterminators"/>
</dbReference>
<feature type="domain" description="PRD" evidence="2">
    <location>
        <begin position="67"/>
        <end position="171"/>
    </location>
</feature>
<dbReference type="SUPFAM" id="SSF50151">
    <property type="entry name" value="SacY-like RNA-binding domain"/>
    <property type="match status" value="1"/>
</dbReference>
<evidence type="ECO:0000256" key="1">
    <source>
        <dbReference type="ARBA" id="ARBA00022737"/>
    </source>
</evidence>